<keyword evidence="3" id="KW-0614">Plasmid</keyword>
<dbReference type="OrthoDB" id="264684at2157"/>
<dbReference type="Proteomes" id="UP000006663">
    <property type="component" value="Plasmid pHBOR04"/>
</dbReference>
<dbReference type="CDD" id="cd19989">
    <property type="entry name" value="PBP1_SBP-like"/>
    <property type="match status" value="1"/>
</dbReference>
<dbReference type="InterPro" id="IPR028082">
    <property type="entry name" value="Peripla_BP_I"/>
</dbReference>
<evidence type="ECO:0000313" key="3">
    <source>
        <dbReference type="EMBL" id="ADQ69345.1"/>
    </source>
</evidence>
<dbReference type="HOGENOM" id="CLU_027128_1_0_2"/>
<proteinExistence type="predicted"/>
<keyword evidence="4" id="KW-1185">Reference proteome</keyword>
<dbReference type="AlphaFoldDB" id="E4NWC5"/>
<geneLocation type="plasmid" evidence="3 4">
    <name>pHBOR04</name>
</geneLocation>
<dbReference type="PANTHER" id="PTHR30483:SF6">
    <property type="entry name" value="PERIPLASMIC BINDING PROTEIN OF ABC TRANSPORTER FOR NATURAL AMINO ACIDS"/>
    <property type="match status" value="1"/>
</dbReference>
<keyword evidence="1" id="KW-0732">Signal</keyword>
<protein>
    <submittedName>
        <fullName evidence="3">Amino acid/amide ABC transporter substrate-binding protein, HAAT family</fullName>
    </submittedName>
</protein>
<dbReference type="InterPro" id="IPR051010">
    <property type="entry name" value="BCAA_transport"/>
</dbReference>
<evidence type="ECO:0000256" key="1">
    <source>
        <dbReference type="ARBA" id="ARBA00022729"/>
    </source>
</evidence>
<feature type="domain" description="Leucine-binding protein" evidence="2">
    <location>
        <begin position="51"/>
        <end position="386"/>
    </location>
</feature>
<evidence type="ECO:0000313" key="4">
    <source>
        <dbReference type="Proteomes" id="UP000006663"/>
    </source>
</evidence>
<dbReference type="Gene3D" id="3.40.50.2300">
    <property type="match status" value="2"/>
</dbReference>
<gene>
    <name evidence="3" type="ordered locus">Hbor_36390</name>
</gene>
<name>E4NWC5_HALBP</name>
<dbReference type="InterPro" id="IPR028081">
    <property type="entry name" value="Leu-bd"/>
</dbReference>
<evidence type="ECO:0000259" key="2">
    <source>
        <dbReference type="Pfam" id="PF13458"/>
    </source>
</evidence>
<dbReference type="Pfam" id="PF13458">
    <property type="entry name" value="Peripla_BP_6"/>
    <property type="match status" value="1"/>
</dbReference>
<accession>E4NWC5</accession>
<organism evidence="3 4">
    <name type="scientific">Halogeometricum borinquense (strain ATCC 700274 / DSM 11551 / JCM 10706 / KCTC 4070 / PR3)</name>
    <dbReference type="NCBI Taxonomy" id="469382"/>
    <lineage>
        <taxon>Archaea</taxon>
        <taxon>Methanobacteriati</taxon>
        <taxon>Methanobacteriota</taxon>
        <taxon>Stenosarchaea group</taxon>
        <taxon>Halobacteria</taxon>
        <taxon>Halobacteriales</taxon>
        <taxon>Haloferacaceae</taxon>
        <taxon>Halogeometricum</taxon>
    </lineage>
</organism>
<reference evidence="4" key="1">
    <citation type="journal article" date="2009" name="Stand. Genomic Sci.">
        <title>Complete genome sequence of Halogeometricum borinquense type strain (PR3).</title>
        <authorList>
            <person name="Malfatti S."/>
            <person name="Tindall B.J."/>
            <person name="Schneider S."/>
            <person name="Fahnrich R."/>
            <person name="Lapidus A."/>
            <person name="Labuttii K."/>
            <person name="Copeland A."/>
            <person name="Glavina Del Rio T."/>
            <person name="Nolan M."/>
            <person name="Chen F."/>
            <person name="Lucas S."/>
            <person name="Tice H."/>
            <person name="Cheng J.F."/>
            <person name="Bruce D."/>
            <person name="Goodwin L."/>
            <person name="Pitluck S."/>
            <person name="Anderson I."/>
            <person name="Pati A."/>
            <person name="Ivanova N."/>
            <person name="Mavromatis K."/>
            <person name="Chen A."/>
            <person name="Palaniappan K."/>
            <person name="D'haeseleer P."/>
            <person name="Goker M."/>
            <person name="Bristow J."/>
            <person name="Eisen J.A."/>
            <person name="Markowitz V."/>
            <person name="Hugenholtz P."/>
            <person name="Kyrpides N.C."/>
            <person name="Klenk H.P."/>
            <person name="Chain P."/>
        </authorList>
    </citation>
    <scope>NUCLEOTIDE SEQUENCE [LARGE SCALE GENOMIC DNA]</scope>
    <source>
        <strain evidence="4">ATCC 700274 / DSM 11551 / JCM 10706 / KCTC 4070 / PR3</strain>
        <plasmid evidence="4">pHBOR04</plasmid>
    </source>
</reference>
<dbReference type="KEGG" id="hbo:Hbor_36390"/>
<sequence>MSEDSASEQSDARPLTSRRRFVQAAGITGTVGLSGLAGCLGDGAGGGGNSVTYGVVSPMTGPYGGLAEGQRNGAKLAIRHVNESDDLDVEIEGVYEDTEADPSTGSRKAQSLVEQDGASFLMGAISSSTALALNEFAKEQEVIYNPGGAAVPITGSNCNEWVFRAETNTAQMAEAVSDFTAENLGTKVWFHIADYAYGESVMNRVEKRMKQGRSIDVVGRSRSKFGSSNFNSYISQIANSDAEVVVLGMTGGDLINFVKQAASQGLKDNVNLMSPTMTFSVVRNALGKAAYGTYGGVRYVPELDTGTNQSFVEAYQNEYDTPPDNFARVAYLSIRMTAKGIAEAGSSDPAAVKDALPGLEMETIMGTNQFRDCDHQAMNPVWPGKLVAPDSGSGAADVELNEQISGSDALPACGDLGCNLSS</sequence>
<dbReference type="EMBL" id="CP001694">
    <property type="protein sequence ID" value="ADQ69345.1"/>
    <property type="molecule type" value="Genomic_DNA"/>
</dbReference>
<dbReference type="PANTHER" id="PTHR30483">
    <property type="entry name" value="LEUCINE-SPECIFIC-BINDING PROTEIN"/>
    <property type="match status" value="1"/>
</dbReference>
<dbReference type="SUPFAM" id="SSF53822">
    <property type="entry name" value="Periplasmic binding protein-like I"/>
    <property type="match status" value="1"/>
</dbReference>